<dbReference type="SUPFAM" id="SSF56219">
    <property type="entry name" value="DNase I-like"/>
    <property type="match status" value="1"/>
</dbReference>
<dbReference type="InterPro" id="IPR038772">
    <property type="entry name" value="Sph/SMPD2-like"/>
</dbReference>
<keyword evidence="6" id="KW-1185">Reference proteome</keyword>
<organism evidence="5 6">
    <name type="scientific">Veronia nyctiphanis</name>
    <dbReference type="NCBI Taxonomy" id="1278244"/>
    <lineage>
        <taxon>Bacteria</taxon>
        <taxon>Pseudomonadati</taxon>
        <taxon>Pseudomonadota</taxon>
        <taxon>Gammaproteobacteria</taxon>
        <taxon>Vibrionales</taxon>
        <taxon>Vibrionaceae</taxon>
        <taxon>Veronia</taxon>
    </lineage>
</organism>
<feature type="signal peptide" evidence="3">
    <location>
        <begin position="1"/>
        <end position="21"/>
    </location>
</feature>
<evidence type="ECO:0000256" key="1">
    <source>
        <dbReference type="ARBA" id="ARBA00022729"/>
    </source>
</evidence>
<name>A0A4V1LT80_9GAMM</name>
<dbReference type="Gene3D" id="3.60.10.10">
    <property type="entry name" value="Endonuclease/exonuclease/phosphatase"/>
    <property type="match status" value="1"/>
</dbReference>
<dbReference type="PANTHER" id="PTHR16320">
    <property type="entry name" value="SPHINGOMYELINASE FAMILY MEMBER"/>
    <property type="match status" value="1"/>
</dbReference>
<dbReference type="InterPro" id="IPR017766">
    <property type="entry name" value="Sphingomyelinase/PLipase_C"/>
</dbReference>
<dbReference type="InterPro" id="IPR036691">
    <property type="entry name" value="Endo/exonu/phosph_ase_sf"/>
</dbReference>
<dbReference type="InterPro" id="IPR005135">
    <property type="entry name" value="Endo/exonuclease/phosphatase"/>
</dbReference>
<dbReference type="RefSeq" id="WP_129121229.1">
    <property type="nucleotide sequence ID" value="NZ_PEIB01000003.1"/>
</dbReference>
<reference evidence="5 6" key="1">
    <citation type="submission" date="2017-10" db="EMBL/GenBank/DDBJ databases">
        <title>Nyctiphanis sp. nov., isolated from the stomach of the euphausiid Nyctiphanes simplex (Hansen, 1911) in the Gulf of California.</title>
        <authorList>
            <person name="Gomez-Gil B."/>
            <person name="Aguilar-Mendez M."/>
            <person name="Lopez-Cortes A."/>
            <person name="Gomez-Gutierrez J."/>
            <person name="Roque A."/>
            <person name="Lang E."/>
            <person name="Gonzalez-Castillo A."/>
        </authorList>
    </citation>
    <scope>NUCLEOTIDE SEQUENCE [LARGE SCALE GENOMIC DNA]</scope>
    <source>
        <strain evidence="5 6">CAIM 600</strain>
    </source>
</reference>
<comment type="caution">
    <text evidence="5">The sequence shown here is derived from an EMBL/GenBank/DDBJ whole genome shotgun (WGS) entry which is preliminary data.</text>
</comment>
<protein>
    <submittedName>
        <fullName evidence="5">Phospholipase</fullName>
    </submittedName>
</protein>
<feature type="domain" description="Endonuclease/exonuclease/phosphatase" evidence="4">
    <location>
        <begin position="182"/>
        <end position="434"/>
    </location>
</feature>
<gene>
    <name evidence="5" type="ORF">CS022_04200</name>
</gene>
<keyword evidence="1 3" id="KW-0732">Signal</keyword>
<evidence type="ECO:0000313" key="6">
    <source>
        <dbReference type="Proteomes" id="UP000290287"/>
    </source>
</evidence>
<dbReference type="GO" id="GO:0005576">
    <property type="term" value="C:extracellular region"/>
    <property type="evidence" value="ECO:0007669"/>
    <property type="project" value="InterPro"/>
</dbReference>
<dbReference type="Proteomes" id="UP000290287">
    <property type="component" value="Unassembled WGS sequence"/>
</dbReference>
<dbReference type="AlphaFoldDB" id="A0A4V1LT80"/>
<proteinExistence type="predicted"/>
<accession>A0A4V1LT80</accession>
<dbReference type="EMBL" id="PEIB01000003">
    <property type="protein sequence ID" value="RXJ74268.1"/>
    <property type="molecule type" value="Genomic_DNA"/>
</dbReference>
<sequence length="443" mass="49741">MFSLSRAAILLSVAFSSSSFADTDVYLTNNSGETLFIDVSHFGTDILQKGDEWLQHEVEVPPWTTREVLSFNRWQGVKAGKTYNFETLVSNQSGDTIKLHQQMRGSWHNSSIKHSVSADDKGLSWKDDRNIHRVSSDTFGDKRVELAYKADFTWRYDDLHYTVTPTSQDNAPTPTPEALSLMTYNIWALPAVASNISERFQLLPEYLKGYDVIALQEVFAGGRDSFLRDLATEYPYQTKMLNAPGANVHDGGVTIVSRYPIVNQAQFVYPDCSGTDCFADKGINYAEVIKNGEAYHVFATHAASFDTDAARENRQRQFKQMRAMAKSLNIPTNETVIYSGDLNVNKLKFEGDYKQMLSNLNASEPTYTGYTSGTFDPRINNYAGAAFSGGSHIEYLDYILLDNDYGQNQQIFNRVDVPRTTDSSVWGDWNLSDHQPVVSVVGN</sequence>
<dbReference type="CDD" id="cd09078">
    <property type="entry name" value="nSMase"/>
    <property type="match status" value="1"/>
</dbReference>
<evidence type="ECO:0000313" key="5">
    <source>
        <dbReference type="EMBL" id="RXJ74268.1"/>
    </source>
</evidence>
<evidence type="ECO:0000259" key="4">
    <source>
        <dbReference type="Pfam" id="PF03372"/>
    </source>
</evidence>
<feature type="chain" id="PRO_5020553164" evidence="3">
    <location>
        <begin position="22"/>
        <end position="443"/>
    </location>
</feature>
<evidence type="ECO:0000256" key="3">
    <source>
        <dbReference type="SAM" id="SignalP"/>
    </source>
</evidence>
<keyword evidence="2" id="KW-0378">Hydrolase</keyword>
<dbReference type="GO" id="GO:0004767">
    <property type="term" value="F:sphingomyelin phosphodiesterase activity"/>
    <property type="evidence" value="ECO:0007669"/>
    <property type="project" value="InterPro"/>
</dbReference>
<dbReference type="OrthoDB" id="338539at2"/>
<evidence type="ECO:0000256" key="2">
    <source>
        <dbReference type="ARBA" id="ARBA00022801"/>
    </source>
</evidence>
<dbReference type="Pfam" id="PF03372">
    <property type="entry name" value="Exo_endo_phos"/>
    <property type="match status" value="1"/>
</dbReference>
<dbReference type="PANTHER" id="PTHR16320:SF23">
    <property type="entry name" value="SPHINGOMYELINASE C 1"/>
    <property type="match status" value="1"/>
</dbReference>